<dbReference type="InterPro" id="IPR005746">
    <property type="entry name" value="Thioredoxin"/>
</dbReference>
<dbReference type="SUPFAM" id="SSF52833">
    <property type="entry name" value="Thioredoxin-like"/>
    <property type="match status" value="1"/>
</dbReference>
<gene>
    <name evidence="6" type="ORF">SAPINGB_P004264</name>
</gene>
<evidence type="ECO:0000256" key="1">
    <source>
        <dbReference type="ARBA" id="ARBA00023157"/>
    </source>
</evidence>
<dbReference type="InterPro" id="IPR017937">
    <property type="entry name" value="Thioredoxin_CS"/>
</dbReference>
<evidence type="ECO:0000256" key="4">
    <source>
        <dbReference type="PIRSR" id="PIRSR000077-4"/>
    </source>
</evidence>
<dbReference type="PIRSF" id="PIRSF000077">
    <property type="entry name" value="Thioredoxin"/>
    <property type="match status" value="1"/>
</dbReference>
<name>A0A5E8BUJ4_9ASCO</name>
<keyword evidence="1 4" id="KW-1015">Disulfide bond</keyword>
<feature type="domain" description="Thioredoxin" evidence="5">
    <location>
        <begin position="1"/>
        <end position="104"/>
    </location>
</feature>
<dbReference type="RefSeq" id="XP_031854870.1">
    <property type="nucleotide sequence ID" value="XM_031998979.1"/>
</dbReference>
<dbReference type="InterPro" id="IPR013766">
    <property type="entry name" value="Thioredoxin_domain"/>
</dbReference>
<dbReference type="InterPro" id="IPR036249">
    <property type="entry name" value="Thioredoxin-like_sf"/>
</dbReference>
<keyword evidence="4" id="KW-0676">Redox-active center</keyword>
<dbReference type="FunFam" id="3.40.30.10:FF:000245">
    <property type="entry name" value="Thioredoxin"/>
    <property type="match status" value="1"/>
</dbReference>
<keyword evidence="7" id="KW-1185">Reference proteome</keyword>
<dbReference type="NCBIfam" id="TIGR01068">
    <property type="entry name" value="thioredoxin"/>
    <property type="match status" value="1"/>
</dbReference>
<proteinExistence type="inferred from homology"/>
<feature type="active site" description="Nucleophile" evidence="3">
    <location>
        <position position="34"/>
    </location>
</feature>
<dbReference type="Gene3D" id="3.40.30.10">
    <property type="entry name" value="Glutaredoxin"/>
    <property type="match status" value="1"/>
</dbReference>
<dbReference type="GeneID" id="43583079"/>
<dbReference type="Proteomes" id="UP000398389">
    <property type="component" value="Unassembled WGS sequence"/>
</dbReference>
<reference evidence="6 7" key="1">
    <citation type="submission" date="2019-09" db="EMBL/GenBank/DDBJ databases">
        <authorList>
            <person name="Brejova B."/>
        </authorList>
    </citation>
    <scope>NUCLEOTIDE SEQUENCE [LARGE SCALE GENOMIC DNA]</scope>
</reference>
<feature type="site" description="Deprotonates C-terminal active site Cys" evidence="3">
    <location>
        <position position="25"/>
    </location>
</feature>
<dbReference type="GO" id="GO:0015035">
    <property type="term" value="F:protein-disulfide reductase activity"/>
    <property type="evidence" value="ECO:0007669"/>
    <property type="project" value="InterPro"/>
</dbReference>
<evidence type="ECO:0000313" key="6">
    <source>
        <dbReference type="EMBL" id="VVT54791.1"/>
    </source>
</evidence>
<evidence type="ECO:0000313" key="7">
    <source>
        <dbReference type="Proteomes" id="UP000398389"/>
    </source>
</evidence>
<feature type="site" description="Contributes to redox potential value" evidence="3">
    <location>
        <position position="32"/>
    </location>
</feature>
<comment type="similarity">
    <text evidence="2">Belongs to the thioredoxin family.</text>
</comment>
<accession>A0A5E8BUJ4</accession>
<dbReference type="OrthoDB" id="10263751at2759"/>
<dbReference type="PROSITE" id="PS00194">
    <property type="entry name" value="THIOREDOXIN_1"/>
    <property type="match status" value="1"/>
</dbReference>
<evidence type="ECO:0000256" key="3">
    <source>
        <dbReference type="PIRSR" id="PIRSR000077-1"/>
    </source>
</evidence>
<feature type="disulfide bond" description="Redox-active" evidence="4">
    <location>
        <begin position="31"/>
        <end position="34"/>
    </location>
</feature>
<protein>
    <recommendedName>
        <fullName evidence="2">Thioredoxin</fullName>
    </recommendedName>
</protein>
<feature type="active site" description="Nucleophile" evidence="3">
    <location>
        <position position="31"/>
    </location>
</feature>
<dbReference type="PRINTS" id="PR00421">
    <property type="entry name" value="THIOREDOXIN"/>
</dbReference>
<dbReference type="PROSITE" id="PS51352">
    <property type="entry name" value="THIOREDOXIN_2"/>
    <property type="match status" value="1"/>
</dbReference>
<sequence length="104" mass="11191">MAVTQVKSASEFQEAINYEGLTVVDFFATWCGPCKAIAPVIEKLSNANPTVKFIKVDVDELSSVSAEVGVRAMPTFIFYKNGQKVDEVVGAAPGKVEAALNKHK</sequence>
<evidence type="ECO:0000256" key="2">
    <source>
        <dbReference type="PIRNR" id="PIRNR000077"/>
    </source>
</evidence>
<dbReference type="CDD" id="cd02947">
    <property type="entry name" value="TRX_family"/>
    <property type="match status" value="1"/>
</dbReference>
<dbReference type="PANTHER" id="PTHR46115">
    <property type="entry name" value="THIOREDOXIN-LIKE PROTEIN 1"/>
    <property type="match status" value="1"/>
</dbReference>
<organism evidence="6 7">
    <name type="scientific">Magnusiomyces paraingens</name>
    <dbReference type="NCBI Taxonomy" id="2606893"/>
    <lineage>
        <taxon>Eukaryota</taxon>
        <taxon>Fungi</taxon>
        <taxon>Dikarya</taxon>
        <taxon>Ascomycota</taxon>
        <taxon>Saccharomycotina</taxon>
        <taxon>Dipodascomycetes</taxon>
        <taxon>Dipodascales</taxon>
        <taxon>Dipodascaceae</taxon>
        <taxon>Magnusiomyces</taxon>
    </lineage>
</organism>
<dbReference type="AlphaFoldDB" id="A0A5E8BUJ4"/>
<dbReference type="EMBL" id="CABVLU010000003">
    <property type="protein sequence ID" value="VVT54791.1"/>
    <property type="molecule type" value="Genomic_DNA"/>
</dbReference>
<evidence type="ECO:0000259" key="5">
    <source>
        <dbReference type="PROSITE" id="PS51352"/>
    </source>
</evidence>
<dbReference type="Pfam" id="PF00085">
    <property type="entry name" value="Thioredoxin"/>
    <property type="match status" value="1"/>
</dbReference>
<feature type="site" description="Contributes to redox potential value" evidence="3">
    <location>
        <position position="33"/>
    </location>
</feature>